<proteinExistence type="predicted"/>
<organism evidence="2 3">
    <name type="scientific">Pipistrellus kuhlii</name>
    <name type="common">Kuhl's pipistrelle</name>
    <dbReference type="NCBI Taxonomy" id="59472"/>
    <lineage>
        <taxon>Eukaryota</taxon>
        <taxon>Metazoa</taxon>
        <taxon>Chordata</taxon>
        <taxon>Craniata</taxon>
        <taxon>Vertebrata</taxon>
        <taxon>Euteleostomi</taxon>
        <taxon>Mammalia</taxon>
        <taxon>Eutheria</taxon>
        <taxon>Laurasiatheria</taxon>
        <taxon>Chiroptera</taxon>
        <taxon>Yangochiroptera</taxon>
        <taxon>Vespertilionidae</taxon>
        <taxon>Pipistrellus</taxon>
    </lineage>
</organism>
<feature type="region of interest" description="Disordered" evidence="1">
    <location>
        <begin position="1"/>
        <end position="20"/>
    </location>
</feature>
<dbReference type="Proteomes" id="UP000558488">
    <property type="component" value="Unassembled WGS sequence"/>
</dbReference>
<name>A0A7J7VMR4_PIPKU</name>
<accession>A0A7J7VMR4</accession>
<comment type="caution">
    <text evidence="2">The sequence shown here is derived from an EMBL/GenBank/DDBJ whole genome shotgun (WGS) entry which is preliminary data.</text>
</comment>
<dbReference type="AlphaFoldDB" id="A0A7J7VMR4"/>
<sequence>MSKAPRKVPTPTSELQGTHHGPWGSWRDWLMPMFLHILSTACSLERWSLWRKGQPLPLGMKMGSWSPRVFPMTISVRAAEPKLNSLGEVTCEVEREWALGSDRNGSESHLHILEAMTFLAGLLH</sequence>
<keyword evidence="3" id="KW-1185">Reference proteome</keyword>
<evidence type="ECO:0000313" key="3">
    <source>
        <dbReference type="Proteomes" id="UP000558488"/>
    </source>
</evidence>
<evidence type="ECO:0000256" key="1">
    <source>
        <dbReference type="SAM" id="MobiDB-lite"/>
    </source>
</evidence>
<evidence type="ECO:0000313" key="2">
    <source>
        <dbReference type="EMBL" id="KAF6326439.1"/>
    </source>
</evidence>
<protein>
    <submittedName>
        <fullName evidence="2">Uncharacterized protein</fullName>
    </submittedName>
</protein>
<dbReference type="EMBL" id="JACAGB010000014">
    <property type="protein sequence ID" value="KAF6326439.1"/>
    <property type="molecule type" value="Genomic_DNA"/>
</dbReference>
<reference evidence="2 3" key="1">
    <citation type="journal article" date="2020" name="Nature">
        <title>Six reference-quality genomes reveal evolution of bat adaptations.</title>
        <authorList>
            <person name="Jebb D."/>
            <person name="Huang Z."/>
            <person name="Pippel M."/>
            <person name="Hughes G.M."/>
            <person name="Lavrichenko K."/>
            <person name="Devanna P."/>
            <person name="Winkler S."/>
            <person name="Jermiin L.S."/>
            <person name="Skirmuntt E.C."/>
            <person name="Katzourakis A."/>
            <person name="Burkitt-Gray L."/>
            <person name="Ray D.A."/>
            <person name="Sullivan K.A.M."/>
            <person name="Roscito J.G."/>
            <person name="Kirilenko B.M."/>
            <person name="Davalos L.M."/>
            <person name="Corthals A.P."/>
            <person name="Power M.L."/>
            <person name="Jones G."/>
            <person name="Ransome R.D."/>
            <person name="Dechmann D.K.N."/>
            <person name="Locatelli A.G."/>
            <person name="Puechmaille S.J."/>
            <person name="Fedrigo O."/>
            <person name="Jarvis E.D."/>
            <person name="Hiller M."/>
            <person name="Vernes S.C."/>
            <person name="Myers E.W."/>
            <person name="Teeling E.C."/>
        </authorList>
    </citation>
    <scope>NUCLEOTIDE SEQUENCE [LARGE SCALE GENOMIC DNA]</scope>
    <source>
        <strain evidence="2">MPipKuh1</strain>
        <tissue evidence="2">Flight muscle</tissue>
    </source>
</reference>
<gene>
    <name evidence="2" type="ORF">mPipKuh1_008434</name>
</gene>